<keyword evidence="1" id="KW-1133">Transmembrane helix</keyword>
<organism evidence="2 3">
    <name type="scientific">Nocardia transvalensis</name>
    <dbReference type="NCBI Taxonomy" id="37333"/>
    <lineage>
        <taxon>Bacteria</taxon>
        <taxon>Bacillati</taxon>
        <taxon>Actinomycetota</taxon>
        <taxon>Actinomycetes</taxon>
        <taxon>Mycobacteriales</taxon>
        <taxon>Nocardiaceae</taxon>
        <taxon>Nocardia</taxon>
    </lineage>
</organism>
<evidence type="ECO:0000313" key="2">
    <source>
        <dbReference type="EMBL" id="MBB5917303.1"/>
    </source>
</evidence>
<proteinExistence type="predicted"/>
<evidence type="ECO:0000313" key="3">
    <source>
        <dbReference type="Proteomes" id="UP000540412"/>
    </source>
</evidence>
<gene>
    <name evidence="2" type="ORF">BJY24_006215</name>
</gene>
<feature type="transmembrane region" description="Helical" evidence="1">
    <location>
        <begin position="60"/>
        <end position="85"/>
    </location>
</feature>
<accession>A0A7W9PKQ5</accession>
<name>A0A7W9PKQ5_9NOCA</name>
<keyword evidence="1" id="KW-0812">Transmembrane</keyword>
<dbReference type="EMBL" id="JACHIT010000002">
    <property type="protein sequence ID" value="MBB5917303.1"/>
    <property type="molecule type" value="Genomic_DNA"/>
</dbReference>
<keyword evidence="3" id="KW-1185">Reference proteome</keyword>
<dbReference type="RefSeq" id="WP_040751853.1">
    <property type="nucleotide sequence ID" value="NZ_JACHIT010000002.1"/>
</dbReference>
<protein>
    <submittedName>
        <fullName evidence="2">Uncharacterized protein</fullName>
    </submittedName>
</protein>
<dbReference type="AlphaFoldDB" id="A0A7W9PKQ5"/>
<evidence type="ECO:0000256" key="1">
    <source>
        <dbReference type="SAM" id="Phobius"/>
    </source>
</evidence>
<keyword evidence="1" id="KW-0472">Membrane</keyword>
<feature type="transmembrane region" description="Helical" evidence="1">
    <location>
        <begin position="21"/>
        <end position="40"/>
    </location>
</feature>
<feature type="transmembrane region" description="Helical" evidence="1">
    <location>
        <begin position="97"/>
        <end position="116"/>
    </location>
</feature>
<dbReference type="Proteomes" id="UP000540412">
    <property type="component" value="Unassembled WGS sequence"/>
</dbReference>
<sequence length="118" mass="12466">MTDDVEKRWHDPGMYRRAAGYVAAVLVAAALVGVAVTTWAERREPCADAGSVFCDTASRATILAGPGVVLAAGTVGAFVATYRVWKRHRAWPIWQGAGWFLMTVTLAFLAVGAGTVGA</sequence>
<comment type="caution">
    <text evidence="2">The sequence shown here is derived from an EMBL/GenBank/DDBJ whole genome shotgun (WGS) entry which is preliminary data.</text>
</comment>
<reference evidence="2 3" key="1">
    <citation type="submission" date="2020-08" db="EMBL/GenBank/DDBJ databases">
        <title>Sequencing the genomes of 1000 actinobacteria strains.</title>
        <authorList>
            <person name="Klenk H.-P."/>
        </authorList>
    </citation>
    <scope>NUCLEOTIDE SEQUENCE [LARGE SCALE GENOMIC DNA]</scope>
    <source>
        <strain evidence="2 3">DSM 43582</strain>
    </source>
</reference>